<accession>A0A6A6P6X3</accession>
<proteinExistence type="predicted"/>
<reference evidence="1" key="1">
    <citation type="journal article" date="2020" name="Stud. Mycol.">
        <title>101 Dothideomycetes genomes: a test case for predicting lifestyles and emergence of pathogens.</title>
        <authorList>
            <person name="Haridas S."/>
            <person name="Albert R."/>
            <person name="Binder M."/>
            <person name="Bloem J."/>
            <person name="Labutti K."/>
            <person name="Salamov A."/>
            <person name="Andreopoulos B."/>
            <person name="Baker S."/>
            <person name="Barry K."/>
            <person name="Bills G."/>
            <person name="Bluhm B."/>
            <person name="Cannon C."/>
            <person name="Castanera R."/>
            <person name="Culley D."/>
            <person name="Daum C."/>
            <person name="Ezra D."/>
            <person name="Gonzalez J."/>
            <person name="Henrissat B."/>
            <person name="Kuo A."/>
            <person name="Liang C."/>
            <person name="Lipzen A."/>
            <person name="Lutzoni F."/>
            <person name="Magnuson J."/>
            <person name="Mondo S."/>
            <person name="Nolan M."/>
            <person name="Ohm R."/>
            <person name="Pangilinan J."/>
            <person name="Park H.-J."/>
            <person name="Ramirez L."/>
            <person name="Alfaro M."/>
            <person name="Sun H."/>
            <person name="Tritt A."/>
            <person name="Yoshinaga Y."/>
            <person name="Zwiers L.-H."/>
            <person name="Turgeon B."/>
            <person name="Goodwin S."/>
            <person name="Spatafora J."/>
            <person name="Crous P."/>
            <person name="Grigoriev I."/>
        </authorList>
    </citation>
    <scope>NUCLEOTIDE SEQUENCE</scope>
    <source>
        <strain evidence="1">ATCC 16933</strain>
    </source>
</reference>
<protein>
    <submittedName>
        <fullName evidence="1">Uncharacterized protein</fullName>
    </submittedName>
</protein>
<dbReference type="AlphaFoldDB" id="A0A6A6P6X3"/>
<organism evidence="1 2">
    <name type="scientific">Lineolata rhizophorae</name>
    <dbReference type="NCBI Taxonomy" id="578093"/>
    <lineage>
        <taxon>Eukaryota</taxon>
        <taxon>Fungi</taxon>
        <taxon>Dikarya</taxon>
        <taxon>Ascomycota</taxon>
        <taxon>Pezizomycotina</taxon>
        <taxon>Dothideomycetes</taxon>
        <taxon>Dothideomycetes incertae sedis</taxon>
        <taxon>Lineolatales</taxon>
        <taxon>Lineolataceae</taxon>
        <taxon>Lineolata</taxon>
    </lineage>
</organism>
<sequence>MSGGGSSTSQRRLKRAYSVACGWTTLELRRKFLSSRGGRLDCIHACPADRRIRVESGEVANEAASRSRCDVFRSYCESRNPAQLAEAESSFWKRSPRAGNQVWLADGQLSPALPRARLSPRPTYILETHANPRCDTCINHLLPQSKNTLPAYDAVSIRCTILFAESDLPPQCSWDGAAALARVA</sequence>
<name>A0A6A6P6X3_9PEZI</name>
<keyword evidence="2" id="KW-1185">Reference proteome</keyword>
<dbReference type="Proteomes" id="UP000799766">
    <property type="component" value="Unassembled WGS sequence"/>
</dbReference>
<gene>
    <name evidence="1" type="ORF">BDY21DRAFT_177028</name>
</gene>
<evidence type="ECO:0000313" key="2">
    <source>
        <dbReference type="Proteomes" id="UP000799766"/>
    </source>
</evidence>
<dbReference type="EMBL" id="MU001674">
    <property type="protein sequence ID" value="KAF2459735.1"/>
    <property type="molecule type" value="Genomic_DNA"/>
</dbReference>
<evidence type="ECO:0000313" key="1">
    <source>
        <dbReference type="EMBL" id="KAF2459735.1"/>
    </source>
</evidence>